<gene>
    <name evidence="2" type="ORF">PoB_001114200</name>
</gene>
<organism evidence="2 3">
    <name type="scientific">Plakobranchus ocellatus</name>
    <dbReference type="NCBI Taxonomy" id="259542"/>
    <lineage>
        <taxon>Eukaryota</taxon>
        <taxon>Metazoa</taxon>
        <taxon>Spiralia</taxon>
        <taxon>Lophotrochozoa</taxon>
        <taxon>Mollusca</taxon>
        <taxon>Gastropoda</taxon>
        <taxon>Heterobranchia</taxon>
        <taxon>Euthyneura</taxon>
        <taxon>Panpulmonata</taxon>
        <taxon>Sacoglossa</taxon>
        <taxon>Placobranchoidea</taxon>
        <taxon>Plakobranchidae</taxon>
        <taxon>Plakobranchus</taxon>
    </lineage>
</organism>
<feature type="region of interest" description="Disordered" evidence="1">
    <location>
        <begin position="28"/>
        <end position="51"/>
    </location>
</feature>
<evidence type="ECO:0000256" key="1">
    <source>
        <dbReference type="SAM" id="MobiDB-lite"/>
    </source>
</evidence>
<comment type="caution">
    <text evidence="2">The sequence shown here is derived from an EMBL/GenBank/DDBJ whole genome shotgun (WGS) entry which is preliminary data.</text>
</comment>
<name>A0AAV3YR50_9GAST</name>
<protein>
    <submittedName>
        <fullName evidence="2">Uncharacterized protein</fullName>
    </submittedName>
</protein>
<evidence type="ECO:0000313" key="2">
    <source>
        <dbReference type="EMBL" id="GFN84636.1"/>
    </source>
</evidence>
<dbReference type="AlphaFoldDB" id="A0AAV3YR50"/>
<accession>A0AAV3YR50</accession>
<proteinExistence type="predicted"/>
<dbReference type="EMBL" id="BLXT01001321">
    <property type="protein sequence ID" value="GFN84636.1"/>
    <property type="molecule type" value="Genomic_DNA"/>
</dbReference>
<dbReference type="Proteomes" id="UP000735302">
    <property type="component" value="Unassembled WGS sequence"/>
</dbReference>
<evidence type="ECO:0000313" key="3">
    <source>
        <dbReference type="Proteomes" id="UP000735302"/>
    </source>
</evidence>
<reference evidence="2 3" key="1">
    <citation type="journal article" date="2021" name="Elife">
        <title>Chloroplast acquisition without the gene transfer in kleptoplastic sea slugs, Plakobranchus ocellatus.</title>
        <authorList>
            <person name="Maeda T."/>
            <person name="Takahashi S."/>
            <person name="Yoshida T."/>
            <person name="Shimamura S."/>
            <person name="Takaki Y."/>
            <person name="Nagai Y."/>
            <person name="Toyoda A."/>
            <person name="Suzuki Y."/>
            <person name="Arimoto A."/>
            <person name="Ishii H."/>
            <person name="Satoh N."/>
            <person name="Nishiyama T."/>
            <person name="Hasebe M."/>
            <person name="Maruyama T."/>
            <person name="Minagawa J."/>
            <person name="Obokata J."/>
            <person name="Shigenobu S."/>
        </authorList>
    </citation>
    <scope>NUCLEOTIDE SEQUENCE [LARGE SCALE GENOMIC DNA]</scope>
</reference>
<keyword evidence="3" id="KW-1185">Reference proteome</keyword>
<sequence>MEFSKLINKNVRQQIDKKKRLTTMIKRKEFERQADSQQDEGTELNDREDRFGTERLKTEQWRLEAEGIILQWMDTALQ</sequence>